<name>A0A9N9JIN6_9GLOM</name>
<keyword evidence="2" id="KW-1185">Reference proteome</keyword>
<feature type="non-terminal residue" evidence="1">
    <location>
        <position position="1"/>
    </location>
</feature>
<evidence type="ECO:0000313" key="2">
    <source>
        <dbReference type="Proteomes" id="UP000789405"/>
    </source>
</evidence>
<organism evidence="1 2">
    <name type="scientific">Dentiscutata erythropus</name>
    <dbReference type="NCBI Taxonomy" id="1348616"/>
    <lineage>
        <taxon>Eukaryota</taxon>
        <taxon>Fungi</taxon>
        <taxon>Fungi incertae sedis</taxon>
        <taxon>Mucoromycota</taxon>
        <taxon>Glomeromycotina</taxon>
        <taxon>Glomeromycetes</taxon>
        <taxon>Diversisporales</taxon>
        <taxon>Gigasporaceae</taxon>
        <taxon>Dentiscutata</taxon>
    </lineage>
</organism>
<protein>
    <submittedName>
        <fullName evidence="1">8844_t:CDS:1</fullName>
    </submittedName>
</protein>
<feature type="non-terminal residue" evidence="1">
    <location>
        <position position="57"/>
    </location>
</feature>
<dbReference type="AlphaFoldDB" id="A0A9N9JIN6"/>
<proteinExistence type="predicted"/>
<gene>
    <name evidence="1" type="ORF">DERYTH_LOCUS19867</name>
</gene>
<evidence type="ECO:0000313" key="1">
    <source>
        <dbReference type="EMBL" id="CAG8782954.1"/>
    </source>
</evidence>
<reference evidence="1" key="1">
    <citation type="submission" date="2021-06" db="EMBL/GenBank/DDBJ databases">
        <authorList>
            <person name="Kallberg Y."/>
            <person name="Tangrot J."/>
            <person name="Rosling A."/>
        </authorList>
    </citation>
    <scope>NUCLEOTIDE SEQUENCE</scope>
    <source>
        <strain evidence="1">MA453B</strain>
    </source>
</reference>
<dbReference type="EMBL" id="CAJVPY010022476">
    <property type="protein sequence ID" value="CAG8782954.1"/>
    <property type="molecule type" value="Genomic_DNA"/>
</dbReference>
<comment type="caution">
    <text evidence="1">The sequence shown here is derived from an EMBL/GenBank/DDBJ whole genome shotgun (WGS) entry which is preliminary data.</text>
</comment>
<sequence>TFTEVYNNLTSLFPTDIVSVPPPFDYTLVNPSACITMVLNYMRAAQQSQNRHNILAY</sequence>
<dbReference type="Proteomes" id="UP000789405">
    <property type="component" value="Unassembled WGS sequence"/>
</dbReference>
<accession>A0A9N9JIN6</accession>